<feature type="transmembrane region" description="Helical" evidence="1">
    <location>
        <begin position="421"/>
        <end position="450"/>
    </location>
</feature>
<dbReference type="PANTHER" id="PTHR43681">
    <property type="entry name" value="TRANSMEMBRANE GTPASE FZO"/>
    <property type="match status" value="1"/>
</dbReference>
<evidence type="ECO:0000256" key="1">
    <source>
        <dbReference type="SAM" id="Phobius"/>
    </source>
</evidence>
<protein>
    <submittedName>
        <fullName evidence="3">Dynamin family protein</fullName>
    </submittedName>
</protein>
<dbReference type="Proteomes" id="UP001597568">
    <property type="component" value="Unassembled WGS sequence"/>
</dbReference>
<keyword evidence="1" id="KW-0812">Transmembrane</keyword>
<proteinExistence type="predicted"/>
<dbReference type="SUPFAM" id="SSF52540">
    <property type="entry name" value="P-loop containing nucleoside triphosphate hydrolases"/>
    <property type="match status" value="1"/>
</dbReference>
<dbReference type="RefSeq" id="WP_380147468.1">
    <property type="nucleotide sequence ID" value="NZ_JBHUOR010000040.1"/>
</dbReference>
<dbReference type="EMBL" id="JBHUOR010000040">
    <property type="protein sequence ID" value="MFD2868411.1"/>
    <property type="molecule type" value="Genomic_DNA"/>
</dbReference>
<comment type="caution">
    <text evidence="3">The sequence shown here is derived from an EMBL/GenBank/DDBJ whole genome shotgun (WGS) entry which is preliminary data.</text>
</comment>
<evidence type="ECO:0000313" key="3">
    <source>
        <dbReference type="EMBL" id="MFD2868411.1"/>
    </source>
</evidence>
<keyword evidence="1" id="KW-0472">Membrane</keyword>
<gene>
    <name evidence="3" type="ORF">ACFSY7_07855</name>
</gene>
<organism evidence="3 4">
    <name type="scientific">Kurthia populi</name>
    <dbReference type="NCBI Taxonomy" id="1562132"/>
    <lineage>
        <taxon>Bacteria</taxon>
        <taxon>Bacillati</taxon>
        <taxon>Bacillota</taxon>
        <taxon>Bacilli</taxon>
        <taxon>Bacillales</taxon>
        <taxon>Caryophanaceae</taxon>
        <taxon>Kurthia</taxon>
    </lineage>
</organism>
<keyword evidence="4" id="KW-1185">Reference proteome</keyword>
<name>A0ABW5Y0Y1_9BACL</name>
<dbReference type="InterPro" id="IPR051943">
    <property type="entry name" value="TRAFAC_Dynamin-like_GTPase"/>
</dbReference>
<dbReference type="PANTHER" id="PTHR43681:SF1">
    <property type="entry name" value="SARCALUMENIN"/>
    <property type="match status" value="1"/>
</dbReference>
<dbReference type="InterPro" id="IPR045063">
    <property type="entry name" value="Dynamin_N"/>
</dbReference>
<accession>A0ABW5Y0Y1</accession>
<keyword evidence="1" id="KW-1133">Transmembrane helix</keyword>
<reference evidence="4" key="1">
    <citation type="journal article" date="2019" name="Int. J. Syst. Evol. Microbiol.">
        <title>The Global Catalogue of Microorganisms (GCM) 10K type strain sequencing project: providing services to taxonomists for standard genome sequencing and annotation.</title>
        <authorList>
            <consortium name="The Broad Institute Genomics Platform"/>
            <consortium name="The Broad Institute Genome Sequencing Center for Infectious Disease"/>
            <person name="Wu L."/>
            <person name="Ma J."/>
        </authorList>
    </citation>
    <scope>NUCLEOTIDE SEQUENCE [LARGE SCALE GENOMIC DNA]</scope>
    <source>
        <strain evidence="4">KCTC 33522</strain>
    </source>
</reference>
<dbReference type="InterPro" id="IPR027417">
    <property type="entry name" value="P-loop_NTPase"/>
</dbReference>
<dbReference type="Pfam" id="PF00350">
    <property type="entry name" value="Dynamin_N"/>
    <property type="match status" value="1"/>
</dbReference>
<evidence type="ECO:0000313" key="4">
    <source>
        <dbReference type="Proteomes" id="UP001597568"/>
    </source>
</evidence>
<feature type="domain" description="Dynamin N-terminal" evidence="2">
    <location>
        <begin position="40"/>
        <end position="189"/>
    </location>
</feature>
<dbReference type="Gene3D" id="3.40.50.300">
    <property type="entry name" value="P-loop containing nucleotide triphosphate hydrolases"/>
    <property type="match status" value="1"/>
</dbReference>
<evidence type="ECO:0000259" key="2">
    <source>
        <dbReference type="Pfam" id="PF00350"/>
    </source>
</evidence>
<sequence>MILQKKFEFIKKLKEKYNLPLQELQEHIHYMQNFKVTTPIIGGFSTGKSTMINAFLGEKILRTNITAETAIPTEISYGAFNIQAVKGHNKKSLTLDELKNREFSIQDTEYIEIQTNHAMLAQLPTIKLVDMPGFDSGIQAHNTAIDQYLPKSLAYILTFSAEEPVMKESISDFLNELKIHDVPVYVCVTKADKVTSSTLEKNIEAIRDSVTYSLGLAPKKVVPIWAKKKLNENNEKVIDVNGLKSILKDIEENSRFIFEKHFSSLLKQHVTIVEQYLQEMLRSTELTVSELDEKEVRIQRDIERVQEKVTVEQKHFSTQLSNSITIIQAKINDELQANKNTLISMLASGQDIQTKLNLIVRMAITQGIKTEFEPTLQKHISKLSNAIQLDMPIDTFRPEQNNIDEKTHETLKNIALKSAPLIFTAIGVALTGPVAAMIIASIPIIADLLFNQHKEKEAKKQAEKKLVMEIIPQVLQVADVQVANELESYSETIHAMIQEDLIKKRDLLQKALEDTRTQKLNEQVEQQQLISEWEKDLEQVRGILNDAIVTM</sequence>